<proteinExistence type="predicted"/>
<evidence type="ECO:0000313" key="3">
    <source>
        <dbReference type="Proteomes" id="UP000676853"/>
    </source>
</evidence>
<comment type="caution">
    <text evidence="2">The sequence shown here is derived from an EMBL/GenBank/DDBJ whole genome shotgun (WGS) entry which is preliminary data.</text>
</comment>
<accession>A0ABS5N8P2</accession>
<sequence length="60" mass="6896">MSEIRRVREPWRDAARPAREVRVSTMLPDGELLAIPLEPPSRRHDADRLGRASARPPRID</sequence>
<dbReference type="RefSeq" id="WP_212552935.1">
    <property type="nucleotide sequence ID" value="NZ_JAGXOE010000005.1"/>
</dbReference>
<dbReference type="EMBL" id="JAGXOE010000005">
    <property type="protein sequence ID" value="MBS4100287.1"/>
    <property type="molecule type" value="Genomic_DNA"/>
</dbReference>
<feature type="region of interest" description="Disordered" evidence="1">
    <location>
        <begin position="35"/>
        <end position="60"/>
    </location>
</feature>
<reference evidence="2 3" key="1">
    <citation type="submission" date="2021-04" db="EMBL/GenBank/DDBJ databases">
        <title>Whole genome sequence analysis of a thiophenic sulfur metabolizing bacteria.</title>
        <authorList>
            <person name="Akhtar N."/>
            <person name="Akram J."/>
            <person name="Aslam A."/>
        </authorList>
    </citation>
    <scope>NUCLEOTIDE SEQUENCE [LARGE SCALE GENOMIC DNA]</scope>
    <source>
        <strain evidence="2 3">3OW</strain>
    </source>
</reference>
<organism evidence="2 3">
    <name type="scientific">Tsukamurella paurometabola</name>
    <name type="common">Corynebacterium paurometabolum</name>
    <dbReference type="NCBI Taxonomy" id="2061"/>
    <lineage>
        <taxon>Bacteria</taxon>
        <taxon>Bacillati</taxon>
        <taxon>Actinomycetota</taxon>
        <taxon>Actinomycetes</taxon>
        <taxon>Mycobacteriales</taxon>
        <taxon>Tsukamurellaceae</taxon>
        <taxon>Tsukamurella</taxon>
    </lineage>
</organism>
<evidence type="ECO:0000313" key="2">
    <source>
        <dbReference type="EMBL" id="MBS4100287.1"/>
    </source>
</evidence>
<dbReference type="Proteomes" id="UP000676853">
    <property type="component" value="Unassembled WGS sequence"/>
</dbReference>
<gene>
    <name evidence="2" type="ORF">KFZ73_03455</name>
</gene>
<name>A0ABS5N8P2_TSUPA</name>
<keyword evidence="3" id="KW-1185">Reference proteome</keyword>
<feature type="compositionally biased region" description="Basic and acidic residues" evidence="1">
    <location>
        <begin position="40"/>
        <end position="50"/>
    </location>
</feature>
<protein>
    <submittedName>
        <fullName evidence="2">Uncharacterized protein</fullName>
    </submittedName>
</protein>
<evidence type="ECO:0000256" key="1">
    <source>
        <dbReference type="SAM" id="MobiDB-lite"/>
    </source>
</evidence>